<evidence type="ECO:0000313" key="6">
    <source>
        <dbReference type="EMBL" id="MBE9608340.1"/>
    </source>
</evidence>
<evidence type="ECO:0000256" key="1">
    <source>
        <dbReference type="SAM" id="Coils"/>
    </source>
</evidence>
<dbReference type="InterPro" id="IPR011990">
    <property type="entry name" value="TPR-like_helical_dom_sf"/>
</dbReference>
<keyword evidence="4" id="KW-0732">Signal</keyword>
<feature type="region of interest" description="Disordered" evidence="2">
    <location>
        <begin position="555"/>
        <end position="606"/>
    </location>
</feature>
<accession>A0A8J7FHK7</accession>
<dbReference type="Gene3D" id="1.25.40.10">
    <property type="entry name" value="Tetratricopeptide repeat domain"/>
    <property type="match status" value="1"/>
</dbReference>
<feature type="chain" id="PRO_5035261756" description="FimV N-terminal domain-containing protein" evidence="4">
    <location>
        <begin position="29"/>
        <end position="606"/>
    </location>
</feature>
<evidence type="ECO:0000256" key="4">
    <source>
        <dbReference type="SAM" id="SignalP"/>
    </source>
</evidence>
<feature type="region of interest" description="Disordered" evidence="2">
    <location>
        <begin position="212"/>
        <end position="247"/>
    </location>
</feature>
<evidence type="ECO:0000256" key="3">
    <source>
        <dbReference type="SAM" id="Phobius"/>
    </source>
</evidence>
<dbReference type="Pfam" id="PF25800">
    <property type="entry name" value="FimV_N"/>
    <property type="match status" value="1"/>
</dbReference>
<dbReference type="EMBL" id="JADFUA010000001">
    <property type="protein sequence ID" value="MBE9608340.1"/>
    <property type="molecule type" value="Genomic_DNA"/>
</dbReference>
<protein>
    <recommendedName>
        <fullName evidence="5">FimV N-terminal domain-containing protein</fullName>
    </recommendedName>
</protein>
<feature type="domain" description="FimV N-terminal" evidence="5">
    <location>
        <begin position="30"/>
        <end position="128"/>
    </location>
</feature>
<keyword evidence="7" id="KW-1185">Reference proteome</keyword>
<feature type="coiled-coil region" evidence="1">
    <location>
        <begin position="259"/>
        <end position="293"/>
    </location>
</feature>
<feature type="transmembrane region" description="Helical" evidence="3">
    <location>
        <begin position="327"/>
        <end position="349"/>
    </location>
</feature>
<gene>
    <name evidence="6" type="ORF">INR99_03165</name>
</gene>
<reference evidence="6 7" key="1">
    <citation type="submission" date="2020-10" db="EMBL/GenBank/DDBJ databases">
        <title>The genome sequence of Chitinilyticum litopenaei 4Y14.</title>
        <authorList>
            <person name="Liu Y."/>
        </authorList>
    </citation>
    <scope>NUCLEOTIDE SEQUENCE [LARGE SCALE GENOMIC DNA]</scope>
    <source>
        <strain evidence="6 7">4Y14</strain>
    </source>
</reference>
<feature type="region of interest" description="Disordered" evidence="2">
    <location>
        <begin position="136"/>
        <end position="156"/>
    </location>
</feature>
<name>A0A8J7FHK7_9NEIS</name>
<dbReference type="InterPro" id="IPR057840">
    <property type="entry name" value="FimV_N"/>
</dbReference>
<feature type="signal peptide" evidence="4">
    <location>
        <begin position="1"/>
        <end position="28"/>
    </location>
</feature>
<dbReference type="SUPFAM" id="SSF48452">
    <property type="entry name" value="TPR-like"/>
    <property type="match status" value="1"/>
</dbReference>
<keyword evidence="3" id="KW-0472">Membrane</keyword>
<evidence type="ECO:0000313" key="7">
    <source>
        <dbReference type="Proteomes" id="UP000604481"/>
    </source>
</evidence>
<evidence type="ECO:0000259" key="5">
    <source>
        <dbReference type="Pfam" id="PF25800"/>
    </source>
</evidence>
<dbReference type="Proteomes" id="UP000604481">
    <property type="component" value="Unassembled WGS sequence"/>
</dbReference>
<keyword evidence="1" id="KW-0175">Coiled coil</keyword>
<proteinExistence type="predicted"/>
<feature type="compositionally biased region" description="Low complexity" evidence="2">
    <location>
        <begin position="138"/>
        <end position="148"/>
    </location>
</feature>
<dbReference type="CDD" id="cd14688">
    <property type="entry name" value="bZIP_YAP"/>
    <property type="match status" value="1"/>
</dbReference>
<sequence>MQRKVYPGSCKLLVAALASCGIIQASHAVSVGDLRVTSYIGQPFSGRISVDLSEGEQISDARCVKVIPDGGDLPSIGATEVSVRPGRTMTTLHLRSYAPVNEPTVAFTVQMICGQINWSRQFTVFLDPAPLVQDDRSSSPAVSLPASARKSAGTPLRRDASLAQLASRYYSPDSKAYDRYLQRLQAANPEVVDPNAPLPAGTSVVFPARPKVAAPKPAPAPAASAPDAKPTLSLSEPGKAPAATAAKPLSAEARQASYVAELERKVALMEELHGKLQNEVVQLQARLDALNASGVQQAAPASAAAAPAVLASEPAVPRRYQPDQRGMAWAGIAVAGILLGAGVGFWVWWMRRRRRNDWEDEQMGSGFAAARTAVMTQLAMRQAKANEAPAATQQSMFRHTVMIGGIEVQDDEVPLMDRATLLISQGEISEAIEVLQEAIGENPADVERWLMLFRLFRQQGMKSDYADLARRFQERKPEPDDWELVRNIGARLDPENPMYQRKTAPAPVAAPAVAAAPIEPDLAFSAAMAGAAGVAAAAPAATEVREAAEELMDFLGQNDPSPIPQAPYGHVTPPESITLDLPPLELGEPDKPEEEIAPIERLDDKQ</sequence>
<keyword evidence="3" id="KW-0812">Transmembrane</keyword>
<keyword evidence="3" id="KW-1133">Transmembrane helix</keyword>
<dbReference type="RefSeq" id="WP_194114832.1">
    <property type="nucleotide sequence ID" value="NZ_JADFUA010000001.1"/>
</dbReference>
<organism evidence="6 7">
    <name type="scientific">Chitinilyticum piscinae</name>
    <dbReference type="NCBI Taxonomy" id="2866724"/>
    <lineage>
        <taxon>Bacteria</taxon>
        <taxon>Pseudomonadati</taxon>
        <taxon>Pseudomonadota</taxon>
        <taxon>Betaproteobacteria</taxon>
        <taxon>Neisseriales</taxon>
        <taxon>Chitinibacteraceae</taxon>
        <taxon>Chitinilyticum</taxon>
    </lineage>
</organism>
<dbReference type="AlphaFoldDB" id="A0A8J7FHK7"/>
<comment type="caution">
    <text evidence="6">The sequence shown here is derived from an EMBL/GenBank/DDBJ whole genome shotgun (WGS) entry which is preliminary data.</text>
</comment>
<evidence type="ECO:0000256" key="2">
    <source>
        <dbReference type="SAM" id="MobiDB-lite"/>
    </source>
</evidence>